<reference evidence="2 3" key="1">
    <citation type="submission" date="2017-09" db="EMBL/GenBank/DDBJ databases">
        <authorList>
            <person name="Ehlers B."/>
            <person name="Leendertz F.H."/>
        </authorList>
    </citation>
    <scope>NUCLEOTIDE SEQUENCE [LARGE SCALE GENOMIC DNA]</scope>
    <source>
        <strain evidence="2 3">CGMCC 1.12662</strain>
    </source>
</reference>
<evidence type="ECO:0000313" key="4">
    <source>
        <dbReference type="Proteomes" id="UP000231702"/>
    </source>
</evidence>
<dbReference type="RefSeq" id="WP_097146879.1">
    <property type="nucleotide sequence ID" value="NZ_OBEA01000006.1"/>
</dbReference>
<dbReference type="AlphaFoldDB" id="A0A285J7P0"/>
<dbReference type="Pfam" id="PF11316">
    <property type="entry name" value="Rhamno_transf"/>
    <property type="match status" value="1"/>
</dbReference>
<dbReference type="EMBL" id="PGTD01000018">
    <property type="protein sequence ID" value="PJE26996.1"/>
    <property type="molecule type" value="Genomic_DNA"/>
</dbReference>
<accession>A0A285J7P0</accession>
<evidence type="ECO:0000313" key="3">
    <source>
        <dbReference type="Proteomes" id="UP000231655"/>
    </source>
</evidence>
<dbReference type="GO" id="GO:0016740">
    <property type="term" value="F:transferase activity"/>
    <property type="evidence" value="ECO:0007669"/>
    <property type="project" value="UniProtKB-KW"/>
</dbReference>
<evidence type="ECO:0000313" key="2">
    <source>
        <dbReference type="EMBL" id="SNY56073.1"/>
    </source>
</evidence>
<dbReference type="Proteomes" id="UP000231655">
    <property type="component" value="Unassembled WGS sequence"/>
</dbReference>
<proteinExistence type="predicted"/>
<keyword evidence="2" id="KW-0808">Transferase</keyword>
<dbReference type="InterPro" id="IPR021466">
    <property type="entry name" value="Put_rhamnosyl_transferase"/>
</dbReference>
<sequence>MLPVVEMRYAYFGQSGWRSEASRDKAVLFDSDRLAERFRLFRSLALASLADQSDGNFHFALLTSEDLPPDHLTLLRETVGDTLGDRGSVHARGPGMAGRIFREIRQEVMANRADSHVLEVVLDDGDALAKDFLADLGQSARLARARPTPNRDYMFFSHSRGISMVIEQDGSLNFYLRESPYNNQGLALLAPVASKRNIYLVSHKRLAWNHPSVVVNDMQLHYLRTIHAGNDSAGRYNRSKPLKPLHRRQMRDRFPLLQSFLAEQKARRQG</sequence>
<dbReference type="EMBL" id="OBEA01000006">
    <property type="protein sequence ID" value="SNY56073.1"/>
    <property type="molecule type" value="Genomic_DNA"/>
</dbReference>
<keyword evidence="4" id="KW-1185">Reference proteome</keyword>
<gene>
    <name evidence="1" type="ORF">CVM39_16860</name>
    <name evidence="2" type="ORF">SAMN06297129_3185</name>
</gene>
<organism evidence="2 3">
    <name type="scientific">Pseudooceanicola antarcticus</name>
    <dbReference type="NCBI Taxonomy" id="1247613"/>
    <lineage>
        <taxon>Bacteria</taxon>
        <taxon>Pseudomonadati</taxon>
        <taxon>Pseudomonadota</taxon>
        <taxon>Alphaproteobacteria</taxon>
        <taxon>Rhodobacterales</taxon>
        <taxon>Paracoccaceae</taxon>
        <taxon>Pseudooceanicola</taxon>
    </lineage>
</organism>
<protein>
    <submittedName>
        <fullName evidence="2">Putative rhamnosyl transferase</fullName>
    </submittedName>
</protein>
<dbReference type="Proteomes" id="UP000231702">
    <property type="component" value="Unassembled WGS sequence"/>
</dbReference>
<dbReference type="OrthoDB" id="7874906at2"/>
<reference evidence="1 4" key="2">
    <citation type="journal article" date="2018" name="Int. J. Syst. Evol. Microbiol.">
        <title>Pseudooceanicola lipolyticus sp. nov., a marine alphaproteobacterium, reclassification of Oceanicola flagellatus as Pseudooceanicola flagellatus comb. nov. and emended description of the genus Pseudooceanicola.</title>
        <authorList>
            <person name="Huang M.-M."/>
            <person name="Guo L.-L."/>
            <person name="Wu Y.-H."/>
            <person name="Lai Q.-L."/>
            <person name="Shao Z.-Z."/>
            <person name="Wang C.-S."/>
            <person name="Wu M."/>
            <person name="Xu X.-W."/>
        </authorList>
    </citation>
    <scope>NUCLEOTIDE SEQUENCE [LARGE SCALE GENOMIC DNA]</scope>
    <source>
        <strain evidence="1 4">Ar-45</strain>
    </source>
</reference>
<evidence type="ECO:0000313" key="1">
    <source>
        <dbReference type="EMBL" id="PJE26996.1"/>
    </source>
</evidence>
<name>A0A285J7P0_9RHOB</name>